<protein>
    <submittedName>
        <fullName evidence="2">PilZ domain-containing protein</fullName>
    </submittedName>
</protein>
<sequence length="121" mass="13593">MQRRDNYRLLIPVFLPANCFIPTPNGDEAAIALTDISIGGLGLLGFNPDIELIEGETLHGCRIELPSIGIIHCDLLVRTQSDITLKNGIKTIRTGCQFIQLSNQNETLLQRYLFQLERRSK</sequence>
<dbReference type="RefSeq" id="WP_179356708.1">
    <property type="nucleotide sequence ID" value="NZ_CP058627.1"/>
</dbReference>
<dbReference type="KEGG" id="chiz:HQ393_16495"/>
<dbReference type="GO" id="GO:0035438">
    <property type="term" value="F:cyclic-di-GMP binding"/>
    <property type="evidence" value="ECO:0007669"/>
    <property type="project" value="InterPro"/>
</dbReference>
<dbReference type="Gene3D" id="2.40.10.220">
    <property type="entry name" value="predicted glycosyltransferase like domains"/>
    <property type="match status" value="1"/>
</dbReference>
<evidence type="ECO:0000313" key="3">
    <source>
        <dbReference type="Proteomes" id="UP000509597"/>
    </source>
</evidence>
<dbReference type="Proteomes" id="UP000509597">
    <property type="component" value="Chromosome"/>
</dbReference>
<organism evidence="2 3">
    <name type="scientific">Chitinibacter bivalviorum</name>
    <dbReference type="NCBI Taxonomy" id="2739434"/>
    <lineage>
        <taxon>Bacteria</taxon>
        <taxon>Pseudomonadati</taxon>
        <taxon>Pseudomonadota</taxon>
        <taxon>Betaproteobacteria</taxon>
        <taxon>Neisseriales</taxon>
        <taxon>Chitinibacteraceae</taxon>
        <taxon>Chitinibacter</taxon>
    </lineage>
</organism>
<dbReference type="AlphaFoldDB" id="A0A7H9BMU2"/>
<evidence type="ECO:0000313" key="2">
    <source>
        <dbReference type="EMBL" id="QLG89716.1"/>
    </source>
</evidence>
<proteinExistence type="predicted"/>
<keyword evidence="3" id="KW-1185">Reference proteome</keyword>
<dbReference type="InterPro" id="IPR009875">
    <property type="entry name" value="PilZ_domain"/>
</dbReference>
<reference evidence="2 3" key="1">
    <citation type="submission" date="2020-07" db="EMBL/GenBank/DDBJ databases">
        <title>Complete genome sequence of Chitinibacter sp. 2T18.</title>
        <authorList>
            <person name="Bae J.-W."/>
            <person name="Choi J.-W."/>
        </authorList>
    </citation>
    <scope>NUCLEOTIDE SEQUENCE [LARGE SCALE GENOMIC DNA]</scope>
    <source>
        <strain evidence="2 3">2T18</strain>
    </source>
</reference>
<dbReference type="Pfam" id="PF07238">
    <property type="entry name" value="PilZ"/>
    <property type="match status" value="1"/>
</dbReference>
<dbReference type="EMBL" id="CP058627">
    <property type="protein sequence ID" value="QLG89716.1"/>
    <property type="molecule type" value="Genomic_DNA"/>
</dbReference>
<evidence type="ECO:0000259" key="1">
    <source>
        <dbReference type="Pfam" id="PF07238"/>
    </source>
</evidence>
<feature type="domain" description="PilZ" evidence="1">
    <location>
        <begin position="2"/>
        <end position="115"/>
    </location>
</feature>
<accession>A0A7H9BMU2</accession>
<name>A0A7H9BMU2_9NEIS</name>
<gene>
    <name evidence="2" type="ORF">HQ393_16495</name>
</gene>